<dbReference type="Proteomes" id="UP000654913">
    <property type="component" value="Chromosome 5"/>
</dbReference>
<dbReference type="AlphaFoldDB" id="A0A7R7XSP0"/>
<feature type="region of interest" description="Disordered" evidence="2">
    <location>
        <begin position="372"/>
        <end position="424"/>
    </location>
</feature>
<gene>
    <name evidence="4" type="ORF">APUU_51475S</name>
</gene>
<dbReference type="GeneID" id="64976769"/>
<dbReference type="Pfam" id="PF17111">
    <property type="entry name" value="PigL_N"/>
    <property type="match status" value="1"/>
</dbReference>
<dbReference type="OrthoDB" id="428260at2759"/>
<feature type="compositionally biased region" description="Low complexity" evidence="2">
    <location>
        <begin position="372"/>
        <end position="386"/>
    </location>
</feature>
<name>A0A7R7XSP0_9EURO</name>
<keyword evidence="1" id="KW-0175">Coiled coil</keyword>
<organism evidence="4 5">
    <name type="scientific">Aspergillus puulaauensis</name>
    <dbReference type="NCBI Taxonomy" id="1220207"/>
    <lineage>
        <taxon>Eukaryota</taxon>
        <taxon>Fungi</taxon>
        <taxon>Dikarya</taxon>
        <taxon>Ascomycota</taxon>
        <taxon>Pezizomycotina</taxon>
        <taxon>Eurotiomycetes</taxon>
        <taxon>Eurotiomycetidae</taxon>
        <taxon>Eurotiales</taxon>
        <taxon>Aspergillaceae</taxon>
        <taxon>Aspergillus</taxon>
    </lineage>
</organism>
<reference evidence="4" key="2">
    <citation type="submission" date="2021-02" db="EMBL/GenBank/DDBJ databases">
        <title>Aspergillus puulaauensis MK2 genome sequence.</title>
        <authorList>
            <person name="Futagami T."/>
            <person name="Mori K."/>
            <person name="Kadooka C."/>
            <person name="Tanaka T."/>
        </authorList>
    </citation>
    <scope>NUCLEOTIDE SEQUENCE</scope>
    <source>
        <strain evidence="4">MK2</strain>
    </source>
</reference>
<dbReference type="InterPro" id="IPR031348">
    <property type="entry name" value="PigL_N"/>
</dbReference>
<dbReference type="RefSeq" id="XP_041558958.1">
    <property type="nucleotide sequence ID" value="XM_041706587.1"/>
</dbReference>
<dbReference type="KEGG" id="apuu:APUU_51475S"/>
<reference evidence="4" key="1">
    <citation type="submission" date="2021-01" db="EMBL/GenBank/DDBJ databases">
        <authorList>
            <consortium name="Aspergillus puulaauensis MK2 genome sequencing consortium"/>
            <person name="Kazuki M."/>
            <person name="Futagami T."/>
        </authorList>
    </citation>
    <scope>NUCLEOTIDE SEQUENCE</scope>
    <source>
        <strain evidence="4">MK2</strain>
    </source>
</reference>
<evidence type="ECO:0000259" key="3">
    <source>
        <dbReference type="Pfam" id="PF17111"/>
    </source>
</evidence>
<sequence>MADPLSISASVLAIITAAIQSTNSLCATVGRFKERNKTLRNLQDELEDLARILNSLEQAVDTDAAILLLLKGPVERCSRLCNEFEQSMKGFSSRSQIGFRDWAKMEFRRGNISEFAETIGGYKATISVGLGIITMHTSKVSQKVLREYNEMVQDTSYNLNIYLRRIDERLARLPGESTDPSVGDIDLEDEREVTKQCLRICEDARIYLESCTNREPSLLQGSPPNDSTEDIVQKRFEAQQITRQALEENQKSIAQTIIHLQERLATLVVNGDPGDSNERQRLQEDLNISKQCLEVCQMGNQVSSQKIFRIGEVVADGDSDQVVVTTLADLFDVKKALSTGNSAQLVGSMEGDKLQHLVTERYNSRFGAVVGSSDAGNASNAGSRSSHAYSPRGRPNEHTPGLGAKMYVPSSNETRKRVMGGTSE</sequence>
<proteinExistence type="predicted"/>
<evidence type="ECO:0000313" key="5">
    <source>
        <dbReference type="Proteomes" id="UP000654913"/>
    </source>
</evidence>
<evidence type="ECO:0000313" key="4">
    <source>
        <dbReference type="EMBL" id="BCS26764.1"/>
    </source>
</evidence>
<evidence type="ECO:0000256" key="1">
    <source>
        <dbReference type="SAM" id="Coils"/>
    </source>
</evidence>
<keyword evidence="5" id="KW-1185">Reference proteome</keyword>
<protein>
    <recommendedName>
        <fullName evidence="3">Azaphilone pigments biosynthesis cluster protein L N-terminal domain-containing protein</fullName>
    </recommendedName>
</protein>
<feature type="domain" description="Azaphilone pigments biosynthesis cluster protein L N-terminal" evidence="3">
    <location>
        <begin position="2"/>
        <end position="202"/>
    </location>
</feature>
<feature type="coiled-coil region" evidence="1">
    <location>
        <begin position="32"/>
        <end position="59"/>
    </location>
</feature>
<accession>A0A7R7XSP0</accession>
<evidence type="ECO:0000256" key="2">
    <source>
        <dbReference type="SAM" id="MobiDB-lite"/>
    </source>
</evidence>
<dbReference type="EMBL" id="AP024447">
    <property type="protein sequence ID" value="BCS26764.1"/>
    <property type="molecule type" value="Genomic_DNA"/>
</dbReference>